<gene>
    <name evidence="3" type="ORF">K458DRAFT_410999</name>
</gene>
<reference evidence="3" key="1">
    <citation type="journal article" date="2020" name="Stud. Mycol.">
        <title>101 Dothideomycetes genomes: a test case for predicting lifestyles and emergence of pathogens.</title>
        <authorList>
            <person name="Haridas S."/>
            <person name="Albert R."/>
            <person name="Binder M."/>
            <person name="Bloem J."/>
            <person name="Labutti K."/>
            <person name="Salamov A."/>
            <person name="Andreopoulos B."/>
            <person name="Baker S."/>
            <person name="Barry K."/>
            <person name="Bills G."/>
            <person name="Bluhm B."/>
            <person name="Cannon C."/>
            <person name="Castanera R."/>
            <person name="Culley D."/>
            <person name="Daum C."/>
            <person name="Ezra D."/>
            <person name="Gonzalez J."/>
            <person name="Henrissat B."/>
            <person name="Kuo A."/>
            <person name="Liang C."/>
            <person name="Lipzen A."/>
            <person name="Lutzoni F."/>
            <person name="Magnuson J."/>
            <person name="Mondo S."/>
            <person name="Nolan M."/>
            <person name="Ohm R."/>
            <person name="Pangilinan J."/>
            <person name="Park H.-J."/>
            <person name="Ramirez L."/>
            <person name="Alfaro M."/>
            <person name="Sun H."/>
            <person name="Tritt A."/>
            <person name="Yoshinaga Y."/>
            <person name="Zwiers L.-H."/>
            <person name="Turgeon B."/>
            <person name="Goodwin S."/>
            <person name="Spatafora J."/>
            <person name="Crous P."/>
            <person name="Grigoriev I."/>
        </authorList>
    </citation>
    <scope>NUCLEOTIDE SEQUENCE</scope>
    <source>
        <strain evidence="3">CBS 122367</strain>
    </source>
</reference>
<evidence type="ECO:0000256" key="1">
    <source>
        <dbReference type="PROSITE-ProRule" id="PRU00042"/>
    </source>
</evidence>
<evidence type="ECO:0000259" key="2">
    <source>
        <dbReference type="PROSITE" id="PS50157"/>
    </source>
</evidence>
<keyword evidence="1" id="KW-0862">Zinc</keyword>
<dbReference type="PROSITE" id="PS00028">
    <property type="entry name" value="ZINC_FINGER_C2H2_1"/>
    <property type="match status" value="2"/>
</dbReference>
<dbReference type="SUPFAM" id="SSF57667">
    <property type="entry name" value="beta-beta-alpha zinc fingers"/>
    <property type="match status" value="1"/>
</dbReference>
<accession>A0A6G1IC11</accession>
<keyword evidence="1" id="KW-0863">Zinc-finger</keyword>
<dbReference type="InterPro" id="IPR036236">
    <property type="entry name" value="Znf_C2H2_sf"/>
</dbReference>
<sequence>MDINLLLNEPQNISVATNTNNKSDNPYICAKCDKRFKSKQRMDWHARIHGEEWACSNIEEIQNLFFRNVCGYCGKNLPSNMTQTEHLNNVHNYEKCDIARPFTRKDNLHQHPHHVHNAAKNFKRPATFFEEFVGSKNKTG</sequence>
<dbReference type="EMBL" id="MU005649">
    <property type="protein sequence ID" value="KAF2675754.1"/>
    <property type="molecule type" value="Genomic_DNA"/>
</dbReference>
<keyword evidence="1" id="KW-0479">Metal-binding</keyword>
<dbReference type="AlphaFoldDB" id="A0A6G1IC11"/>
<dbReference type="OrthoDB" id="8823111at2759"/>
<dbReference type="InterPro" id="IPR013087">
    <property type="entry name" value="Znf_C2H2_type"/>
</dbReference>
<dbReference type="PROSITE" id="PS50157">
    <property type="entry name" value="ZINC_FINGER_C2H2_2"/>
    <property type="match status" value="1"/>
</dbReference>
<protein>
    <recommendedName>
        <fullName evidence="2">C2H2-type domain-containing protein</fullName>
    </recommendedName>
</protein>
<evidence type="ECO:0000313" key="3">
    <source>
        <dbReference type="EMBL" id="KAF2675754.1"/>
    </source>
</evidence>
<name>A0A6G1IC11_9PLEO</name>
<dbReference type="Gene3D" id="3.30.160.60">
    <property type="entry name" value="Classic Zinc Finger"/>
    <property type="match status" value="1"/>
</dbReference>
<dbReference type="GO" id="GO:0008270">
    <property type="term" value="F:zinc ion binding"/>
    <property type="evidence" value="ECO:0007669"/>
    <property type="project" value="UniProtKB-KW"/>
</dbReference>
<dbReference type="Proteomes" id="UP000799291">
    <property type="component" value="Unassembled WGS sequence"/>
</dbReference>
<evidence type="ECO:0000313" key="4">
    <source>
        <dbReference type="Proteomes" id="UP000799291"/>
    </source>
</evidence>
<dbReference type="SMART" id="SM00355">
    <property type="entry name" value="ZnF_C2H2"/>
    <property type="match status" value="2"/>
</dbReference>
<organism evidence="3 4">
    <name type="scientific">Lentithecium fluviatile CBS 122367</name>
    <dbReference type="NCBI Taxonomy" id="1168545"/>
    <lineage>
        <taxon>Eukaryota</taxon>
        <taxon>Fungi</taxon>
        <taxon>Dikarya</taxon>
        <taxon>Ascomycota</taxon>
        <taxon>Pezizomycotina</taxon>
        <taxon>Dothideomycetes</taxon>
        <taxon>Pleosporomycetidae</taxon>
        <taxon>Pleosporales</taxon>
        <taxon>Massarineae</taxon>
        <taxon>Lentitheciaceae</taxon>
        <taxon>Lentithecium</taxon>
    </lineage>
</organism>
<proteinExistence type="predicted"/>
<keyword evidence="4" id="KW-1185">Reference proteome</keyword>
<feature type="domain" description="C2H2-type" evidence="2">
    <location>
        <begin position="27"/>
        <end position="54"/>
    </location>
</feature>